<keyword evidence="2" id="KW-1185">Reference proteome</keyword>
<sequence>MDNSPCMRTIERVFVKDNRCVGTIQDLLEIAALILVAASAHNLAASVPGSVAAAHDLAASIPGCVASSSRPGSFNSGVIILSSRPGSNSFLEDLAAAIPG</sequence>
<dbReference type="AlphaFoldDB" id="A0AAV4Y3G4"/>
<proteinExistence type="predicted"/>
<comment type="caution">
    <text evidence="1">The sequence shown here is derived from an EMBL/GenBank/DDBJ whole genome shotgun (WGS) entry which is preliminary data.</text>
</comment>
<protein>
    <submittedName>
        <fullName evidence="1">Uncharacterized protein</fullName>
    </submittedName>
</protein>
<evidence type="ECO:0000313" key="1">
    <source>
        <dbReference type="EMBL" id="GIZ01545.1"/>
    </source>
</evidence>
<reference evidence="1 2" key="1">
    <citation type="submission" date="2021-06" db="EMBL/GenBank/DDBJ databases">
        <title>Caerostris extrusa draft genome.</title>
        <authorList>
            <person name="Kono N."/>
            <person name="Arakawa K."/>
        </authorList>
    </citation>
    <scope>NUCLEOTIDE SEQUENCE [LARGE SCALE GENOMIC DNA]</scope>
</reference>
<dbReference type="Proteomes" id="UP001054945">
    <property type="component" value="Unassembled WGS sequence"/>
</dbReference>
<dbReference type="EMBL" id="BPLR01001318">
    <property type="protein sequence ID" value="GIZ01545.1"/>
    <property type="molecule type" value="Genomic_DNA"/>
</dbReference>
<accession>A0AAV4Y3G4</accession>
<gene>
    <name evidence="1" type="ORF">CEXT_181951</name>
</gene>
<evidence type="ECO:0000313" key="2">
    <source>
        <dbReference type="Proteomes" id="UP001054945"/>
    </source>
</evidence>
<organism evidence="1 2">
    <name type="scientific">Caerostris extrusa</name>
    <name type="common">Bark spider</name>
    <name type="synonym">Caerostris bankana</name>
    <dbReference type="NCBI Taxonomy" id="172846"/>
    <lineage>
        <taxon>Eukaryota</taxon>
        <taxon>Metazoa</taxon>
        <taxon>Ecdysozoa</taxon>
        <taxon>Arthropoda</taxon>
        <taxon>Chelicerata</taxon>
        <taxon>Arachnida</taxon>
        <taxon>Araneae</taxon>
        <taxon>Araneomorphae</taxon>
        <taxon>Entelegynae</taxon>
        <taxon>Araneoidea</taxon>
        <taxon>Araneidae</taxon>
        <taxon>Caerostris</taxon>
    </lineage>
</organism>
<name>A0AAV4Y3G4_CAEEX</name>